<protein>
    <submittedName>
        <fullName evidence="2">Uncharacterized protein</fullName>
    </submittedName>
</protein>
<evidence type="ECO:0000313" key="2">
    <source>
        <dbReference type="EMBL" id="EAA19028.1"/>
    </source>
</evidence>
<dbReference type="PaxDb" id="73239-Q7R9W0"/>
<proteinExistence type="predicted"/>
<reference evidence="2 3" key="1">
    <citation type="journal article" date="2002" name="Nature">
        <title>Genome sequence and comparative analysis of the model rodent malaria parasite Plasmodium yoelii yoelii.</title>
        <authorList>
            <person name="Carlton J.M."/>
            <person name="Angiuoli S.V."/>
            <person name="Suh B.B."/>
            <person name="Kooij T.W."/>
            <person name="Pertea M."/>
            <person name="Silva J.C."/>
            <person name="Ermolaeva M.D."/>
            <person name="Allen J.E."/>
            <person name="Selengut J.D."/>
            <person name="Koo H.L."/>
            <person name="Peterson J.D."/>
            <person name="Pop M."/>
            <person name="Kosack D.S."/>
            <person name="Shumway M.F."/>
            <person name="Bidwell S.L."/>
            <person name="Shallom S.J."/>
            <person name="van Aken S.E."/>
            <person name="Riedmuller S.B."/>
            <person name="Feldblyum T.V."/>
            <person name="Cho J.K."/>
            <person name="Quackenbush J."/>
            <person name="Sedegah M."/>
            <person name="Shoaibi A."/>
            <person name="Cummings L.M."/>
            <person name="Florens L."/>
            <person name="Yates J.R."/>
            <person name="Raine J.D."/>
            <person name="Sinden R.E."/>
            <person name="Harris M.A."/>
            <person name="Cunningham D.A."/>
            <person name="Preiser P.R."/>
            <person name="Bergman L.W."/>
            <person name="Vaidya A.B."/>
            <person name="van Lin L.H."/>
            <person name="Janse C.J."/>
            <person name="Waters A.P."/>
            <person name="Smith H.O."/>
            <person name="White O.R."/>
            <person name="Salzberg S.L."/>
            <person name="Venter J.C."/>
            <person name="Fraser C.M."/>
            <person name="Hoffman S.L."/>
            <person name="Gardner M.J."/>
            <person name="Carucci D.J."/>
        </authorList>
    </citation>
    <scope>NUCLEOTIDE SEQUENCE [LARGE SCALE GENOMIC DNA]</scope>
    <source>
        <strain evidence="2 3">17XNL</strain>
    </source>
</reference>
<accession>Q7R9W0</accession>
<gene>
    <name evidence="2" type="ORF">PY06749</name>
</gene>
<feature type="non-terminal residue" evidence="2">
    <location>
        <position position="1"/>
    </location>
</feature>
<dbReference type="InParanoid" id="Q7R9W0"/>
<sequence length="54" mass="6045">ISLYGNNKALATEVAPKTGAKPKSIRYTKPKSIRYTKPKSKKHEKPKSKKSYPA</sequence>
<evidence type="ECO:0000313" key="3">
    <source>
        <dbReference type="Proteomes" id="UP000008553"/>
    </source>
</evidence>
<evidence type="ECO:0000256" key="1">
    <source>
        <dbReference type="SAM" id="MobiDB-lite"/>
    </source>
</evidence>
<dbReference type="AlphaFoldDB" id="Q7R9W0"/>
<name>Q7R9W0_PLAYO</name>
<organism evidence="2 3">
    <name type="scientific">Plasmodium yoelii yoelii</name>
    <dbReference type="NCBI Taxonomy" id="73239"/>
    <lineage>
        <taxon>Eukaryota</taxon>
        <taxon>Sar</taxon>
        <taxon>Alveolata</taxon>
        <taxon>Apicomplexa</taxon>
        <taxon>Aconoidasida</taxon>
        <taxon>Haemosporida</taxon>
        <taxon>Plasmodiidae</taxon>
        <taxon>Plasmodium</taxon>
        <taxon>Plasmodium (Vinckeia)</taxon>
    </lineage>
</organism>
<dbReference type="EMBL" id="AABL01002331">
    <property type="protein sequence ID" value="EAA19028.1"/>
    <property type="molecule type" value="Genomic_DNA"/>
</dbReference>
<dbReference type="Proteomes" id="UP000008553">
    <property type="component" value="Unassembled WGS sequence"/>
</dbReference>
<keyword evidence="3" id="KW-1185">Reference proteome</keyword>
<comment type="caution">
    <text evidence="2">The sequence shown here is derived from an EMBL/GenBank/DDBJ whole genome shotgun (WGS) entry which is preliminary data.</text>
</comment>
<feature type="compositionally biased region" description="Basic residues" evidence="1">
    <location>
        <begin position="23"/>
        <end position="54"/>
    </location>
</feature>
<feature type="region of interest" description="Disordered" evidence="1">
    <location>
        <begin position="15"/>
        <end position="54"/>
    </location>
</feature>